<dbReference type="EMBL" id="JALGBI010000003">
    <property type="protein sequence ID" value="MCJ0766068.1"/>
    <property type="molecule type" value="Genomic_DNA"/>
</dbReference>
<comment type="caution">
    <text evidence="1">The sequence shown here is derived from an EMBL/GenBank/DDBJ whole genome shotgun (WGS) entry which is preliminary data.</text>
</comment>
<accession>A0A9X2APR5</accession>
<keyword evidence="2" id="KW-1185">Reference proteome</keyword>
<dbReference type="InterPro" id="IPR036676">
    <property type="entry name" value="PurM-like_C_sf"/>
</dbReference>
<evidence type="ECO:0000313" key="1">
    <source>
        <dbReference type="EMBL" id="MCJ0766068.1"/>
    </source>
</evidence>
<evidence type="ECO:0000313" key="2">
    <source>
        <dbReference type="Proteomes" id="UP001139447"/>
    </source>
</evidence>
<organism evidence="1 2">
    <name type="scientific">Variovorax terrae</name>
    <dbReference type="NCBI Taxonomy" id="2923278"/>
    <lineage>
        <taxon>Bacteria</taxon>
        <taxon>Pseudomonadati</taxon>
        <taxon>Pseudomonadota</taxon>
        <taxon>Betaproteobacteria</taxon>
        <taxon>Burkholderiales</taxon>
        <taxon>Comamonadaceae</taxon>
        <taxon>Variovorax</taxon>
    </lineage>
</organism>
<dbReference type="Gene3D" id="3.90.650.10">
    <property type="entry name" value="PurM-like C-terminal domain"/>
    <property type="match status" value="1"/>
</dbReference>
<sequence length="104" mass="10829">MLQASGMGARVDTSIAINLIASNKYPTWTSAAFSSEKRLELVLSGGDEACTAPASARAAVQAASVQAQTRVTRIGCIEAEAGIRLVDADEAPVQGAFRSFDHFG</sequence>
<dbReference type="AlphaFoldDB" id="A0A9X2APR5"/>
<protein>
    <submittedName>
        <fullName evidence="1">Uncharacterized protein</fullName>
    </submittedName>
</protein>
<dbReference type="Proteomes" id="UP001139447">
    <property type="component" value="Unassembled WGS sequence"/>
</dbReference>
<name>A0A9X2APR5_9BURK</name>
<proteinExistence type="predicted"/>
<gene>
    <name evidence="1" type="ORF">MMF98_22870</name>
</gene>
<reference evidence="1" key="1">
    <citation type="submission" date="2022-03" db="EMBL/GenBank/DDBJ databases">
        <authorList>
            <person name="Woo C.Y."/>
        </authorList>
    </citation>
    <scope>NUCLEOTIDE SEQUENCE</scope>
    <source>
        <strain evidence="1">CYS-02</strain>
    </source>
</reference>